<proteinExistence type="inferred from homology"/>
<protein>
    <submittedName>
        <fullName evidence="2">Glucokinase</fullName>
    </submittedName>
</protein>
<accession>A0A4R1LBK1</accession>
<dbReference type="Pfam" id="PF00480">
    <property type="entry name" value="ROK"/>
    <property type="match status" value="1"/>
</dbReference>
<dbReference type="Proteomes" id="UP000295210">
    <property type="component" value="Unassembled WGS sequence"/>
</dbReference>
<dbReference type="InterPro" id="IPR000600">
    <property type="entry name" value="ROK"/>
</dbReference>
<comment type="similarity">
    <text evidence="1">Belongs to the ROK (NagC/XylR) family.</text>
</comment>
<dbReference type="PROSITE" id="PS01125">
    <property type="entry name" value="ROK"/>
    <property type="match status" value="1"/>
</dbReference>
<comment type="caution">
    <text evidence="2">The sequence shown here is derived from an EMBL/GenBank/DDBJ whole genome shotgun (WGS) entry which is preliminary data.</text>
</comment>
<sequence length="350" mass="36296">MRRHCFGEKIPMTPFSIGVDLGGTNLRIAAYSQDLGLLETILLPTRLAAGRNAVVDDMCDAILRLLKTHGAGRELMGIGIGTPGPLELPEGKLHSPPNLPGWDGFELRRRIEGILGQQVTLESDANLAALAECMLGRGRSLGIDSLCMLTLGTGIGNGIILGGRVWHGTTGMAGEAGHMTIWPEGPACGCGSNGCLEMYASATAVNRLAREAIVADAKGIAALADMPGGITARELAKLAESGDQDAKGVFDLAGRALGIGLAGLVNTLNLPLYVVGGGLANAWDLLSPSLFAEVHRRSYVYRLTQPGGAAANGTRIMPAELGADSGLLGACILPFTLADRSPIRSTAVNV</sequence>
<dbReference type="EMBL" id="SMGK01000001">
    <property type="protein sequence ID" value="TCK75742.1"/>
    <property type="molecule type" value="Genomic_DNA"/>
</dbReference>
<name>A0A4R1LBK1_9BACT</name>
<keyword evidence="3" id="KW-1185">Reference proteome</keyword>
<gene>
    <name evidence="2" type="ORF">C7378_0733</name>
</gene>
<dbReference type="AlphaFoldDB" id="A0A4R1LBK1"/>
<dbReference type="GO" id="GO:0016301">
    <property type="term" value="F:kinase activity"/>
    <property type="evidence" value="ECO:0007669"/>
    <property type="project" value="UniProtKB-KW"/>
</dbReference>
<organism evidence="2 3">
    <name type="scientific">Acidipila rosea</name>
    <dbReference type="NCBI Taxonomy" id="768535"/>
    <lineage>
        <taxon>Bacteria</taxon>
        <taxon>Pseudomonadati</taxon>
        <taxon>Acidobacteriota</taxon>
        <taxon>Terriglobia</taxon>
        <taxon>Terriglobales</taxon>
        <taxon>Acidobacteriaceae</taxon>
        <taxon>Acidipila</taxon>
    </lineage>
</organism>
<evidence type="ECO:0000256" key="1">
    <source>
        <dbReference type="ARBA" id="ARBA00006479"/>
    </source>
</evidence>
<keyword evidence="2" id="KW-0418">Kinase</keyword>
<dbReference type="Gene3D" id="3.30.420.40">
    <property type="match status" value="2"/>
</dbReference>
<dbReference type="InterPro" id="IPR049874">
    <property type="entry name" value="ROK_cs"/>
</dbReference>
<evidence type="ECO:0000313" key="3">
    <source>
        <dbReference type="Proteomes" id="UP000295210"/>
    </source>
</evidence>
<evidence type="ECO:0000313" key="2">
    <source>
        <dbReference type="EMBL" id="TCK75742.1"/>
    </source>
</evidence>
<dbReference type="PANTHER" id="PTHR18964:SF149">
    <property type="entry name" value="BIFUNCTIONAL UDP-N-ACETYLGLUCOSAMINE 2-EPIMERASE_N-ACETYLMANNOSAMINE KINASE"/>
    <property type="match status" value="1"/>
</dbReference>
<dbReference type="InterPro" id="IPR043129">
    <property type="entry name" value="ATPase_NBD"/>
</dbReference>
<reference evidence="2 3" key="1">
    <citation type="submission" date="2019-03" db="EMBL/GenBank/DDBJ databases">
        <title>Genomic Encyclopedia of Type Strains, Phase IV (KMG-IV): sequencing the most valuable type-strain genomes for metagenomic binning, comparative biology and taxonomic classification.</title>
        <authorList>
            <person name="Goeker M."/>
        </authorList>
    </citation>
    <scope>NUCLEOTIDE SEQUENCE [LARGE SCALE GENOMIC DNA]</scope>
    <source>
        <strain evidence="2 3">DSM 103428</strain>
    </source>
</reference>
<dbReference type="SUPFAM" id="SSF53067">
    <property type="entry name" value="Actin-like ATPase domain"/>
    <property type="match status" value="1"/>
</dbReference>
<keyword evidence="2" id="KW-0808">Transferase</keyword>
<dbReference type="PANTHER" id="PTHR18964">
    <property type="entry name" value="ROK (REPRESSOR, ORF, KINASE) FAMILY"/>
    <property type="match status" value="1"/>
</dbReference>